<reference evidence="6 7" key="1">
    <citation type="submission" date="2019-05" db="EMBL/GenBank/DDBJ databases">
        <title>Genome sequences of Thalassotalea litorea 1K03283.</title>
        <authorList>
            <person name="Zhang D."/>
        </authorList>
    </citation>
    <scope>NUCLEOTIDE SEQUENCE [LARGE SCALE GENOMIC DNA]</scope>
    <source>
        <strain evidence="6 7">MCCC 1K03283</strain>
    </source>
</reference>
<keyword evidence="4" id="KW-0804">Transcription</keyword>
<dbReference type="InterPro" id="IPR036388">
    <property type="entry name" value="WH-like_DNA-bd_sf"/>
</dbReference>
<organism evidence="6 7">
    <name type="scientific">Thalassotalea litorea</name>
    <dbReference type="NCBI Taxonomy" id="2020715"/>
    <lineage>
        <taxon>Bacteria</taxon>
        <taxon>Pseudomonadati</taxon>
        <taxon>Pseudomonadota</taxon>
        <taxon>Gammaproteobacteria</taxon>
        <taxon>Alteromonadales</taxon>
        <taxon>Colwelliaceae</taxon>
        <taxon>Thalassotalea</taxon>
    </lineage>
</organism>
<dbReference type="FunFam" id="1.10.10.10:FF:000001">
    <property type="entry name" value="LysR family transcriptional regulator"/>
    <property type="match status" value="1"/>
</dbReference>
<comment type="caution">
    <text evidence="6">The sequence shown here is derived from an EMBL/GenBank/DDBJ whole genome shotgun (WGS) entry which is preliminary data.</text>
</comment>
<dbReference type="AlphaFoldDB" id="A0A5R9IFQ2"/>
<dbReference type="OrthoDB" id="9775392at2"/>
<dbReference type="Proteomes" id="UP000307790">
    <property type="component" value="Unassembled WGS sequence"/>
</dbReference>
<dbReference type="Pfam" id="PF03466">
    <property type="entry name" value="LysR_substrate"/>
    <property type="match status" value="1"/>
</dbReference>
<dbReference type="Gene3D" id="3.40.190.10">
    <property type="entry name" value="Periplasmic binding protein-like II"/>
    <property type="match status" value="2"/>
</dbReference>
<keyword evidence="7" id="KW-1185">Reference proteome</keyword>
<keyword evidence="3" id="KW-0238">DNA-binding</keyword>
<dbReference type="GO" id="GO:0003700">
    <property type="term" value="F:DNA-binding transcription factor activity"/>
    <property type="evidence" value="ECO:0007669"/>
    <property type="project" value="InterPro"/>
</dbReference>
<dbReference type="SUPFAM" id="SSF46785">
    <property type="entry name" value="Winged helix' DNA-binding domain"/>
    <property type="match status" value="1"/>
</dbReference>
<keyword evidence="2" id="KW-0805">Transcription regulation</keyword>
<evidence type="ECO:0000313" key="7">
    <source>
        <dbReference type="Proteomes" id="UP000307790"/>
    </source>
</evidence>
<dbReference type="CDD" id="cd08411">
    <property type="entry name" value="PBP2_OxyR"/>
    <property type="match status" value="1"/>
</dbReference>
<dbReference type="PANTHER" id="PTHR30346">
    <property type="entry name" value="TRANSCRIPTIONAL DUAL REGULATOR HCAR-RELATED"/>
    <property type="match status" value="1"/>
</dbReference>
<evidence type="ECO:0000313" key="6">
    <source>
        <dbReference type="EMBL" id="TLU61008.1"/>
    </source>
</evidence>
<evidence type="ECO:0000256" key="4">
    <source>
        <dbReference type="ARBA" id="ARBA00023163"/>
    </source>
</evidence>
<dbReference type="GO" id="GO:0003677">
    <property type="term" value="F:DNA binding"/>
    <property type="evidence" value="ECO:0007669"/>
    <property type="project" value="UniProtKB-KW"/>
</dbReference>
<dbReference type="Pfam" id="PF00126">
    <property type="entry name" value="HTH_1"/>
    <property type="match status" value="1"/>
</dbReference>
<feature type="domain" description="HTH lysR-type" evidence="5">
    <location>
        <begin position="2"/>
        <end position="59"/>
    </location>
</feature>
<dbReference type="PROSITE" id="PS50931">
    <property type="entry name" value="HTH_LYSR"/>
    <property type="match status" value="1"/>
</dbReference>
<dbReference type="Gene3D" id="1.10.10.10">
    <property type="entry name" value="Winged helix-like DNA-binding domain superfamily/Winged helix DNA-binding domain"/>
    <property type="match status" value="1"/>
</dbReference>
<protein>
    <submittedName>
        <fullName evidence="6">LysR family transcriptional regulator</fullName>
    </submittedName>
</protein>
<dbReference type="PANTHER" id="PTHR30346:SF10">
    <property type="entry name" value="TRANSCRIPTIONAL REGULATOR OF OXIDATIVE STRESS OXYR"/>
    <property type="match status" value="1"/>
</dbReference>
<dbReference type="InterPro" id="IPR036390">
    <property type="entry name" value="WH_DNA-bd_sf"/>
</dbReference>
<evidence type="ECO:0000256" key="1">
    <source>
        <dbReference type="ARBA" id="ARBA00009437"/>
    </source>
</evidence>
<accession>A0A5R9IFQ2</accession>
<sequence>MISLKQIKYALAVEKFLHFKNAADHCAVSQSALSTAINELEKQLGVSIFERDNKKVLVTELGKGILQQARKIKLDVDELYLLSKMHKQPLSAPMSIGVIPTIAPYLLPKVLPGVRQQYPQSQLRIVEDKSNVLVDMVRRGELDTAILALPYPHDGLIAFEFWQEDFYWITNKEDKLAQRQEIRSDEMELSHLLLLKDGHCLKEHALAACHLPVSSNNRGLSATSLTTLVQMVAGQLGTTIVPEMALDALVTNSSELKAVHLNEPGPHRTLAFLIRPNYVGTANIECLIECFKQQLAD</sequence>
<comment type="similarity">
    <text evidence="1">Belongs to the LysR transcriptional regulatory family.</text>
</comment>
<dbReference type="SUPFAM" id="SSF53850">
    <property type="entry name" value="Periplasmic binding protein-like II"/>
    <property type="match status" value="1"/>
</dbReference>
<dbReference type="RefSeq" id="WP_138321500.1">
    <property type="nucleotide sequence ID" value="NZ_VCBC01000021.1"/>
</dbReference>
<dbReference type="InterPro" id="IPR005119">
    <property type="entry name" value="LysR_subst-bd"/>
</dbReference>
<dbReference type="PRINTS" id="PR00039">
    <property type="entry name" value="HTHLYSR"/>
</dbReference>
<evidence type="ECO:0000259" key="5">
    <source>
        <dbReference type="PROSITE" id="PS50931"/>
    </source>
</evidence>
<proteinExistence type="inferred from homology"/>
<evidence type="ECO:0000256" key="2">
    <source>
        <dbReference type="ARBA" id="ARBA00023015"/>
    </source>
</evidence>
<dbReference type="EMBL" id="VCBC01000021">
    <property type="protein sequence ID" value="TLU61008.1"/>
    <property type="molecule type" value="Genomic_DNA"/>
</dbReference>
<evidence type="ECO:0000256" key="3">
    <source>
        <dbReference type="ARBA" id="ARBA00023125"/>
    </source>
</evidence>
<gene>
    <name evidence="6" type="ORF">FE810_15980</name>
</gene>
<dbReference type="InterPro" id="IPR000847">
    <property type="entry name" value="LysR_HTH_N"/>
</dbReference>
<dbReference type="GO" id="GO:0032993">
    <property type="term" value="C:protein-DNA complex"/>
    <property type="evidence" value="ECO:0007669"/>
    <property type="project" value="TreeGrafter"/>
</dbReference>
<name>A0A5R9IFQ2_9GAMM</name>